<organism evidence="1 2">
    <name type="scientific">Seinonella peptonophila</name>
    <dbReference type="NCBI Taxonomy" id="112248"/>
    <lineage>
        <taxon>Bacteria</taxon>
        <taxon>Bacillati</taxon>
        <taxon>Bacillota</taxon>
        <taxon>Bacilli</taxon>
        <taxon>Bacillales</taxon>
        <taxon>Thermoactinomycetaceae</taxon>
        <taxon>Seinonella</taxon>
    </lineage>
</organism>
<evidence type="ECO:0000313" key="1">
    <source>
        <dbReference type="EMBL" id="SHF03054.1"/>
    </source>
</evidence>
<evidence type="ECO:0000313" key="2">
    <source>
        <dbReference type="Proteomes" id="UP000184476"/>
    </source>
</evidence>
<proteinExistence type="predicted"/>
<reference evidence="1 2" key="1">
    <citation type="submission" date="2016-11" db="EMBL/GenBank/DDBJ databases">
        <authorList>
            <person name="Jaros S."/>
            <person name="Januszkiewicz K."/>
            <person name="Wedrychowicz H."/>
        </authorList>
    </citation>
    <scope>NUCLEOTIDE SEQUENCE [LARGE SCALE GENOMIC DNA]</scope>
    <source>
        <strain evidence="1 2">DSM 44666</strain>
    </source>
</reference>
<dbReference type="STRING" id="112248.SAMN05444392_106147"/>
<sequence>MTYSQFMITVPIDYLTCVLGTMHRIFNIKLDVYLIEELYAVCLKEDSNTWIVAEGSEELDCDPKIIVQSSEVYRELILNAMEFWNKTLKNNGFSPQFQIIHGEKEQHNMRQRLLDAYQKQWKEIVIAEEPLVPNR</sequence>
<keyword evidence="2" id="KW-1185">Reference proteome</keyword>
<dbReference type="AlphaFoldDB" id="A0A1M4YB83"/>
<protein>
    <submittedName>
        <fullName evidence="1">Uncharacterized protein</fullName>
    </submittedName>
</protein>
<accession>A0A1M4YB83</accession>
<dbReference type="EMBL" id="FQVL01000006">
    <property type="protein sequence ID" value="SHF03054.1"/>
    <property type="molecule type" value="Genomic_DNA"/>
</dbReference>
<dbReference type="RefSeq" id="WP_073154970.1">
    <property type="nucleotide sequence ID" value="NZ_FQVL01000006.1"/>
</dbReference>
<gene>
    <name evidence="1" type="ORF">SAMN05444392_106147</name>
</gene>
<dbReference type="Proteomes" id="UP000184476">
    <property type="component" value="Unassembled WGS sequence"/>
</dbReference>
<name>A0A1M4YB83_9BACL</name>